<evidence type="ECO:0000256" key="2">
    <source>
        <dbReference type="SAM" id="MobiDB-lite"/>
    </source>
</evidence>
<feature type="compositionally biased region" description="Basic residues" evidence="2">
    <location>
        <begin position="1031"/>
        <end position="1045"/>
    </location>
</feature>
<reference evidence="5" key="1">
    <citation type="submission" date="2021-01" db="EMBL/GenBank/DDBJ databases">
        <title>Adiantum capillus-veneris genome.</title>
        <authorList>
            <person name="Fang Y."/>
            <person name="Liao Q."/>
        </authorList>
    </citation>
    <scope>NUCLEOTIDE SEQUENCE</scope>
    <source>
        <strain evidence="5">H3</strain>
        <tissue evidence="5">Leaf</tissue>
    </source>
</reference>
<dbReference type="SUPFAM" id="SSF109905">
    <property type="entry name" value="Surp module (SWAP domain)"/>
    <property type="match status" value="1"/>
</dbReference>
<dbReference type="Proteomes" id="UP000886520">
    <property type="component" value="Chromosome 11"/>
</dbReference>
<gene>
    <name evidence="5" type="ORF">GOP47_0011422</name>
</gene>
<dbReference type="EMBL" id="JABFUD020000011">
    <property type="protein sequence ID" value="KAI5073409.1"/>
    <property type="molecule type" value="Genomic_DNA"/>
</dbReference>
<feature type="domain" description="G-patch" evidence="4">
    <location>
        <begin position="233"/>
        <end position="253"/>
    </location>
</feature>
<dbReference type="GO" id="GO:0005634">
    <property type="term" value="C:nucleus"/>
    <property type="evidence" value="ECO:0007669"/>
    <property type="project" value="TreeGrafter"/>
</dbReference>
<evidence type="ECO:0000259" key="3">
    <source>
        <dbReference type="PROSITE" id="PS50128"/>
    </source>
</evidence>
<dbReference type="GO" id="GO:0006397">
    <property type="term" value="P:mRNA processing"/>
    <property type="evidence" value="ECO:0007669"/>
    <property type="project" value="UniProtKB-KW"/>
</dbReference>
<dbReference type="Gene3D" id="1.10.10.790">
    <property type="entry name" value="Surp module"/>
    <property type="match status" value="1"/>
</dbReference>
<dbReference type="GO" id="GO:0003723">
    <property type="term" value="F:RNA binding"/>
    <property type="evidence" value="ECO:0007669"/>
    <property type="project" value="InterPro"/>
</dbReference>
<dbReference type="Pfam" id="PF07713">
    <property type="entry name" value="DUF1604"/>
    <property type="match status" value="1"/>
</dbReference>
<dbReference type="PROSITE" id="PS50174">
    <property type="entry name" value="G_PATCH"/>
    <property type="match status" value="1"/>
</dbReference>
<feature type="region of interest" description="Disordered" evidence="2">
    <location>
        <begin position="950"/>
        <end position="1045"/>
    </location>
</feature>
<dbReference type="PANTHER" id="PTHR13384">
    <property type="entry name" value="G PATCH DOMAIN-CONTAINING PROTEIN 1"/>
    <property type="match status" value="1"/>
</dbReference>
<evidence type="ECO:0008006" key="7">
    <source>
        <dbReference type="Google" id="ProtNLM"/>
    </source>
</evidence>
<feature type="domain" description="SURP motif" evidence="3">
    <location>
        <begin position="482"/>
        <end position="524"/>
    </location>
</feature>
<dbReference type="Pfam" id="PF26093">
    <property type="entry name" value="HTH_TGH"/>
    <property type="match status" value="1"/>
</dbReference>
<organism evidence="5 6">
    <name type="scientific">Adiantum capillus-veneris</name>
    <name type="common">Maidenhair fern</name>
    <dbReference type="NCBI Taxonomy" id="13818"/>
    <lineage>
        <taxon>Eukaryota</taxon>
        <taxon>Viridiplantae</taxon>
        <taxon>Streptophyta</taxon>
        <taxon>Embryophyta</taxon>
        <taxon>Tracheophyta</taxon>
        <taxon>Polypodiopsida</taxon>
        <taxon>Polypodiidae</taxon>
        <taxon>Polypodiales</taxon>
        <taxon>Pteridineae</taxon>
        <taxon>Pteridaceae</taxon>
        <taxon>Vittarioideae</taxon>
        <taxon>Adiantum</taxon>
    </lineage>
</organism>
<dbReference type="SMART" id="SM00648">
    <property type="entry name" value="SWAP"/>
    <property type="match status" value="1"/>
</dbReference>
<evidence type="ECO:0000259" key="4">
    <source>
        <dbReference type="PROSITE" id="PS50174"/>
    </source>
</evidence>
<keyword evidence="1" id="KW-0507">mRNA processing</keyword>
<evidence type="ECO:0000313" key="5">
    <source>
        <dbReference type="EMBL" id="KAI5073409.1"/>
    </source>
</evidence>
<feature type="compositionally biased region" description="Basic residues" evidence="2">
    <location>
        <begin position="993"/>
        <end position="1024"/>
    </location>
</feature>
<keyword evidence="6" id="KW-1185">Reference proteome</keyword>
<sequence>MVYQHLYDGVLVGLKRQAANGGSNRLIKVALIFAIHTFVHRSQLCVHIFNTIIFLRSKTGRLRRRKGGGSLWRSPNMEDEDDYVAFGTPLEREEDITSNKRKRQALDQGRLRAGSSSQEVYDENGRRRFHGAFTGGFSAGYYNTVGSKEGWVPQSFTSSRKNRAELAQQRAYDYMDDEERAEQDSTRLVATSDYDTFALTAADLARREAAQELKKRPSVIPGLLLDDVIVPVSRSIGFELLRKMGWRHGRSIGPKHIAASSDAQREGRKAMLALAQSEQHRSVMDEQESDVLLPENDAEPLLTSTPIFVINPKKDRYGFGFDPYKNAPEFRERLHNEEVVDETKAAKRHHTGAFKSSLFRPNVGRMGSGFGIGALEELGEEDEDVYAPGLEIENVLSDEEMDGASFKSDIQPRIAESRPGVLPGFKPASHSGSKTELFPPPVVPPDFVGKHQFRDSLESETVVFSYEPPEVSPPDDPQLRKLIDGLATFVARSGQKLESLYKEKQSSNSLFDFLSEGNGHEYYKWKLWKEQKKNSKEGAQGNRKEATLNSVQRGHMLGEIPLRRPTMVPPEDRARLQSALASSFTSSTAKVESSLISYQPFSADPSKQARFELYLKEKYQGGLRNVHETGKSSLNEWERAQETLEFEAACQNIQKSESNMTATTAAMQIYHKELQEIMNERFTVSSADKVSAGQLQKEAASTYPIREEKQWRPRPLLCKRFNLPDPFSGKPPPLPKPRSKTESFILLSNPTASIANPSIVAENQRPLDSSATTASSAQSIDQNISSSAIKGVDNEDEVSDIVEKPVDLYKAIFSDESDEENLDDQEQKVGNISAEAAHAALNRLEAGDFLASIGKELGLQVPPADFNQMKRAQDTIHQTQAADILAKPPSRSPIRPQMLQSAEQNVVFSDEAVEMQKERHENTEKTGVFLDYPRLELSAEHFDVFSKLSSKPSLSKKVFRESSAANKNQSIKTKIAQESSEDTTSEDSSDSQKKRRSRKRRKKEHKHSKSEKRKSGRDHRRKKRHEEVKHQSHKHQRRKGRENSS</sequence>
<protein>
    <recommendedName>
        <fullName evidence="7">SURP motif domain-containing protein</fullName>
    </recommendedName>
</protein>
<dbReference type="InterPro" id="IPR011666">
    <property type="entry name" value="DUF1604"/>
</dbReference>
<feature type="compositionally biased region" description="Polar residues" evidence="2">
    <location>
        <begin position="963"/>
        <end position="972"/>
    </location>
</feature>
<dbReference type="PANTHER" id="PTHR13384:SF19">
    <property type="entry name" value="G PATCH DOMAIN-CONTAINING PROTEIN 1"/>
    <property type="match status" value="1"/>
</dbReference>
<proteinExistence type="predicted"/>
<feature type="region of interest" description="Disordered" evidence="2">
    <location>
        <begin position="94"/>
        <end position="119"/>
    </location>
</feature>
<dbReference type="InterPro" id="IPR000467">
    <property type="entry name" value="G_patch_dom"/>
</dbReference>
<dbReference type="OrthoDB" id="20507at2759"/>
<dbReference type="InterPro" id="IPR035967">
    <property type="entry name" value="SWAP/Surp_sf"/>
</dbReference>
<comment type="caution">
    <text evidence="5">The sequence shown here is derived from an EMBL/GenBank/DDBJ whole genome shotgun (WGS) entry which is preliminary data.</text>
</comment>
<feature type="compositionally biased region" description="Acidic residues" evidence="2">
    <location>
        <begin position="979"/>
        <end position="989"/>
    </location>
</feature>
<evidence type="ECO:0000313" key="6">
    <source>
        <dbReference type="Proteomes" id="UP000886520"/>
    </source>
</evidence>
<name>A0A9D4UT62_ADICA</name>
<accession>A0A9D4UT62</accession>
<dbReference type="InterPro" id="IPR000061">
    <property type="entry name" value="Surp"/>
</dbReference>
<dbReference type="PROSITE" id="PS50128">
    <property type="entry name" value="SURP"/>
    <property type="match status" value="1"/>
</dbReference>
<dbReference type="AlphaFoldDB" id="A0A9D4UT62"/>
<dbReference type="Pfam" id="PF01805">
    <property type="entry name" value="Surp"/>
    <property type="match status" value="1"/>
</dbReference>
<evidence type="ECO:0000256" key="1">
    <source>
        <dbReference type="ARBA" id="ARBA00022664"/>
    </source>
</evidence>